<dbReference type="Pfam" id="PF00732">
    <property type="entry name" value="GMC_oxred_N"/>
    <property type="match status" value="1"/>
</dbReference>
<organism evidence="8 9">
    <name type="scientific">Penstemon davidsonii</name>
    <dbReference type="NCBI Taxonomy" id="160366"/>
    <lineage>
        <taxon>Eukaryota</taxon>
        <taxon>Viridiplantae</taxon>
        <taxon>Streptophyta</taxon>
        <taxon>Embryophyta</taxon>
        <taxon>Tracheophyta</taxon>
        <taxon>Spermatophyta</taxon>
        <taxon>Magnoliopsida</taxon>
        <taxon>eudicotyledons</taxon>
        <taxon>Gunneridae</taxon>
        <taxon>Pentapetalae</taxon>
        <taxon>asterids</taxon>
        <taxon>lamiids</taxon>
        <taxon>Lamiales</taxon>
        <taxon>Plantaginaceae</taxon>
        <taxon>Cheloneae</taxon>
        <taxon>Penstemon</taxon>
    </lineage>
</organism>
<proteinExistence type="inferred from homology"/>
<keyword evidence="9" id="KW-1185">Reference proteome</keyword>
<feature type="signal peptide" evidence="6">
    <location>
        <begin position="1"/>
        <end position="21"/>
    </location>
</feature>
<protein>
    <recommendedName>
        <fullName evidence="7">Glucose-methanol-choline oxidoreductase N-terminal domain-containing protein</fullName>
    </recommendedName>
</protein>
<evidence type="ECO:0000256" key="5">
    <source>
        <dbReference type="ARBA" id="ARBA00022827"/>
    </source>
</evidence>
<evidence type="ECO:0000259" key="7">
    <source>
        <dbReference type="PROSITE" id="PS00624"/>
    </source>
</evidence>
<keyword evidence="3" id="KW-0285">Flavoprotein</keyword>
<dbReference type="InterPro" id="IPR051871">
    <property type="entry name" value="GMC_Oxidoreductase-Related"/>
</dbReference>
<dbReference type="InterPro" id="IPR007867">
    <property type="entry name" value="GMC_OxRtase_C"/>
</dbReference>
<evidence type="ECO:0000313" key="8">
    <source>
        <dbReference type="EMBL" id="KAK4489466.1"/>
    </source>
</evidence>
<dbReference type="InterPro" id="IPR012132">
    <property type="entry name" value="GMC_OxRdtase"/>
</dbReference>
<dbReference type="Proteomes" id="UP001291926">
    <property type="component" value="Unassembled WGS sequence"/>
</dbReference>
<comment type="caution">
    <text evidence="8">The sequence shown here is derived from an EMBL/GenBank/DDBJ whole genome shotgun (WGS) entry which is preliminary data.</text>
</comment>
<sequence length="568" mass="62365">MLNIFAAASLWIFLWIGSCFAEKAPYTSFARDATSAPPAVYYDYIIIGGGTAGCALAATLSTSAKVLLLERGGLPYNNPNITNIFGFPSSLADTSPTSASQLFVSTDGVFNHRGRVLGGSSAINAGFFTRASDEHVREVGWDPQLVNESYVWVERKVAFQPQVMAWQAAVRNGLLEAGVLPYRGFTYDHLHGTKIGGSIFDENGHRHTAADLLEYADPTKIVVYLHATVHQILFKNVTSGKRPKAYGVFYRDSNGGRHMAYLNNEPTSEIILSAGAIGSPQLLMLSGIGPAQKLKAQGLGVVLDQPNVGQGMSDNPMNSILVPSLRPVEISLIEVVGISDVGSYIEAASGFFEMTWARGVAEEFAKLANQTIHPFTIPTNQTIPEATRQFDPYKIPNMQAGVILEKIMGPFSKGYLELQSKNPNDNPRVTFNYFQDPRDLQRCVQGMEIIRKVVESSSLSSFRYPLTSFESLMNIMLTSPINLRTKHLASTYSMEQFCIDTVMTIWHYHGGCHVDSVIDRDHRVLGVDSLRVVDGSTFSNSPGTNPQATVMMLGRYMGLKILQERIPE</sequence>
<dbReference type="InterPro" id="IPR000172">
    <property type="entry name" value="GMC_OxRdtase_N"/>
</dbReference>
<name>A0ABR0DJS2_9LAMI</name>
<evidence type="ECO:0000256" key="1">
    <source>
        <dbReference type="ARBA" id="ARBA00001974"/>
    </source>
</evidence>
<dbReference type="PROSITE" id="PS00624">
    <property type="entry name" value="GMC_OXRED_2"/>
    <property type="match status" value="1"/>
</dbReference>
<dbReference type="EMBL" id="JAYDYQ010001088">
    <property type="protein sequence ID" value="KAK4489466.1"/>
    <property type="molecule type" value="Genomic_DNA"/>
</dbReference>
<dbReference type="Pfam" id="PF05199">
    <property type="entry name" value="GMC_oxred_C"/>
    <property type="match status" value="1"/>
</dbReference>
<keyword evidence="5" id="KW-0274">FAD</keyword>
<reference evidence="8 9" key="1">
    <citation type="journal article" date="2023" name="bioRxiv">
        <title>Genome report: Whole genome sequence and annotation of Penstemon davidsonii.</title>
        <authorList>
            <person name="Ostevik K.L."/>
            <person name="Alabady M."/>
            <person name="Zhang M."/>
            <person name="Rausher M.D."/>
        </authorList>
    </citation>
    <scope>NUCLEOTIDE SEQUENCE [LARGE SCALE GENOMIC DNA]</scope>
    <source>
        <strain evidence="8">DNT005</strain>
        <tissue evidence="8">Whole leaf</tissue>
    </source>
</reference>
<accession>A0ABR0DJS2</accession>
<dbReference type="Gene3D" id="3.50.50.60">
    <property type="entry name" value="FAD/NAD(P)-binding domain"/>
    <property type="match status" value="1"/>
</dbReference>
<feature type="domain" description="Glucose-methanol-choline oxidoreductase N-terminal" evidence="7">
    <location>
        <begin position="275"/>
        <end position="289"/>
    </location>
</feature>
<evidence type="ECO:0000256" key="3">
    <source>
        <dbReference type="ARBA" id="ARBA00022630"/>
    </source>
</evidence>
<dbReference type="PIRSF" id="PIRSF000137">
    <property type="entry name" value="Alcohol_oxidase"/>
    <property type="match status" value="1"/>
</dbReference>
<evidence type="ECO:0000313" key="9">
    <source>
        <dbReference type="Proteomes" id="UP001291926"/>
    </source>
</evidence>
<dbReference type="InterPro" id="IPR036188">
    <property type="entry name" value="FAD/NAD-bd_sf"/>
</dbReference>
<dbReference type="PANTHER" id="PTHR45968:SF31">
    <property type="entry name" value="GLUCOSE-METHANOL-CHOLINE (GMC) OXIDOREDUCTASE FAMILY PROTEIN"/>
    <property type="match status" value="1"/>
</dbReference>
<dbReference type="SUPFAM" id="SSF54373">
    <property type="entry name" value="FAD-linked reductases, C-terminal domain"/>
    <property type="match status" value="1"/>
</dbReference>
<keyword evidence="4 6" id="KW-0732">Signal</keyword>
<comment type="similarity">
    <text evidence="2">Belongs to the GMC oxidoreductase family.</text>
</comment>
<dbReference type="Gene3D" id="3.30.410.40">
    <property type="match status" value="1"/>
</dbReference>
<feature type="chain" id="PRO_5046264195" description="Glucose-methanol-choline oxidoreductase N-terminal domain-containing protein" evidence="6">
    <location>
        <begin position="22"/>
        <end position="568"/>
    </location>
</feature>
<gene>
    <name evidence="8" type="ORF">RD792_005275</name>
</gene>
<dbReference type="PANTHER" id="PTHR45968">
    <property type="entry name" value="OSJNBA0019K04.7 PROTEIN"/>
    <property type="match status" value="1"/>
</dbReference>
<comment type="cofactor">
    <cofactor evidence="1">
        <name>FAD</name>
        <dbReference type="ChEBI" id="CHEBI:57692"/>
    </cofactor>
</comment>
<evidence type="ECO:0000256" key="6">
    <source>
        <dbReference type="SAM" id="SignalP"/>
    </source>
</evidence>
<evidence type="ECO:0000256" key="2">
    <source>
        <dbReference type="ARBA" id="ARBA00010790"/>
    </source>
</evidence>
<dbReference type="SUPFAM" id="SSF51905">
    <property type="entry name" value="FAD/NAD(P)-binding domain"/>
    <property type="match status" value="1"/>
</dbReference>
<evidence type="ECO:0000256" key="4">
    <source>
        <dbReference type="ARBA" id="ARBA00022729"/>
    </source>
</evidence>